<dbReference type="EMBL" id="GBRH01167873">
    <property type="protein sequence ID" value="JAE30023.1"/>
    <property type="molecule type" value="Transcribed_RNA"/>
</dbReference>
<organism evidence="1">
    <name type="scientific">Arundo donax</name>
    <name type="common">Giant reed</name>
    <name type="synonym">Donax arundinaceus</name>
    <dbReference type="NCBI Taxonomy" id="35708"/>
    <lineage>
        <taxon>Eukaryota</taxon>
        <taxon>Viridiplantae</taxon>
        <taxon>Streptophyta</taxon>
        <taxon>Embryophyta</taxon>
        <taxon>Tracheophyta</taxon>
        <taxon>Spermatophyta</taxon>
        <taxon>Magnoliopsida</taxon>
        <taxon>Liliopsida</taxon>
        <taxon>Poales</taxon>
        <taxon>Poaceae</taxon>
        <taxon>PACMAD clade</taxon>
        <taxon>Arundinoideae</taxon>
        <taxon>Arundineae</taxon>
        <taxon>Arundo</taxon>
    </lineage>
</organism>
<protein>
    <submittedName>
        <fullName evidence="1">Uncharacterized protein</fullName>
    </submittedName>
</protein>
<evidence type="ECO:0000313" key="1">
    <source>
        <dbReference type="EMBL" id="JAE30023.1"/>
    </source>
</evidence>
<reference evidence="1" key="1">
    <citation type="submission" date="2014-09" db="EMBL/GenBank/DDBJ databases">
        <authorList>
            <person name="Magalhaes I.L.F."/>
            <person name="Oliveira U."/>
            <person name="Santos F.R."/>
            <person name="Vidigal T.H.D.A."/>
            <person name="Brescovit A.D."/>
            <person name="Santos A.J."/>
        </authorList>
    </citation>
    <scope>NUCLEOTIDE SEQUENCE</scope>
    <source>
        <tissue evidence="1">Shoot tissue taken approximately 20 cm above the soil surface</tissue>
    </source>
</reference>
<name>A0A0A9HAV9_ARUDO</name>
<reference evidence="1" key="2">
    <citation type="journal article" date="2015" name="Data Brief">
        <title>Shoot transcriptome of the giant reed, Arundo donax.</title>
        <authorList>
            <person name="Barrero R.A."/>
            <person name="Guerrero F.D."/>
            <person name="Moolhuijzen P."/>
            <person name="Goolsby J.A."/>
            <person name="Tidwell J."/>
            <person name="Bellgard S.E."/>
            <person name="Bellgard M.I."/>
        </authorList>
    </citation>
    <scope>NUCLEOTIDE SEQUENCE</scope>
    <source>
        <tissue evidence="1">Shoot tissue taken approximately 20 cm above the soil surface</tissue>
    </source>
</reference>
<accession>A0A0A9HAV9</accession>
<proteinExistence type="predicted"/>
<sequence>MFPRQLYLQNVQNKISSNAWSWDWVGCQHVGSVLTISNLLQWLVKSYMDISLLINFVLLIYSRHCKFVIAPLEISETTRCRY</sequence>
<dbReference type="AlphaFoldDB" id="A0A0A9HAV9"/>